<evidence type="ECO:0000313" key="12">
    <source>
        <dbReference type="Proteomes" id="UP001373714"/>
    </source>
</evidence>
<evidence type="ECO:0000256" key="1">
    <source>
        <dbReference type="ARBA" id="ARBA00002773"/>
    </source>
</evidence>
<dbReference type="GO" id="GO:0030688">
    <property type="term" value="C:preribosome, small subunit precursor"/>
    <property type="evidence" value="ECO:0007669"/>
    <property type="project" value="TreeGrafter"/>
</dbReference>
<comment type="function">
    <text evidence="1">Involved in rRNA processing.</text>
</comment>
<evidence type="ECO:0000256" key="8">
    <source>
        <dbReference type="ARBA" id="ARBA00023242"/>
    </source>
</evidence>
<comment type="subcellular location">
    <subcellularLocation>
        <location evidence="2">Nucleus</location>
        <location evidence="2">Nucleolus</location>
    </subcellularLocation>
</comment>
<feature type="compositionally biased region" description="Acidic residues" evidence="10">
    <location>
        <begin position="250"/>
        <end position="261"/>
    </location>
</feature>
<dbReference type="InterPro" id="IPR019310">
    <property type="entry name" value="Efg1"/>
</dbReference>
<dbReference type="PANTHER" id="PTHR33911">
    <property type="entry name" value="RRNA-PROCESSING PROTEIN EFG1"/>
    <property type="match status" value="1"/>
</dbReference>
<name>A0AAV9VQF2_9PEZI</name>
<evidence type="ECO:0000256" key="3">
    <source>
        <dbReference type="ARBA" id="ARBA00006916"/>
    </source>
</evidence>
<dbReference type="Proteomes" id="UP001373714">
    <property type="component" value="Unassembled WGS sequence"/>
</dbReference>
<dbReference type="GO" id="GO:0005730">
    <property type="term" value="C:nucleolus"/>
    <property type="evidence" value="ECO:0007669"/>
    <property type="project" value="UniProtKB-SubCell"/>
</dbReference>
<evidence type="ECO:0000256" key="9">
    <source>
        <dbReference type="SAM" id="Coils"/>
    </source>
</evidence>
<dbReference type="InterPro" id="IPR050786">
    <property type="entry name" value="EFG1_rRNA-proc"/>
</dbReference>
<evidence type="ECO:0000256" key="6">
    <source>
        <dbReference type="ARBA" id="ARBA00022552"/>
    </source>
</evidence>
<keyword evidence="6" id="KW-0698">rRNA processing</keyword>
<feature type="coiled-coil region" evidence="9">
    <location>
        <begin position="111"/>
        <end position="153"/>
    </location>
</feature>
<dbReference type="Pfam" id="PF10153">
    <property type="entry name" value="Efg1"/>
    <property type="match status" value="1"/>
</dbReference>
<dbReference type="GO" id="GO:0000462">
    <property type="term" value="P:maturation of SSU-rRNA from tricistronic rRNA transcript (SSU-rRNA, 5.8S rRNA, LSU-rRNA)"/>
    <property type="evidence" value="ECO:0007669"/>
    <property type="project" value="TreeGrafter"/>
</dbReference>
<keyword evidence="8" id="KW-0539">Nucleus</keyword>
<gene>
    <name evidence="11" type="primary">EFG1</name>
    <name evidence="11" type="ORF">TWF730_000803</name>
</gene>
<dbReference type="EMBL" id="JAVHNS010000001">
    <property type="protein sequence ID" value="KAK6363370.1"/>
    <property type="molecule type" value="Genomic_DNA"/>
</dbReference>
<feature type="region of interest" description="Disordered" evidence="10">
    <location>
        <begin position="1"/>
        <end position="47"/>
    </location>
</feature>
<keyword evidence="12" id="KW-1185">Reference proteome</keyword>
<dbReference type="AlphaFoldDB" id="A0AAV9VQF2"/>
<organism evidence="11 12">
    <name type="scientific">Orbilia blumenaviensis</name>
    <dbReference type="NCBI Taxonomy" id="1796055"/>
    <lineage>
        <taxon>Eukaryota</taxon>
        <taxon>Fungi</taxon>
        <taxon>Dikarya</taxon>
        <taxon>Ascomycota</taxon>
        <taxon>Pezizomycotina</taxon>
        <taxon>Orbiliomycetes</taxon>
        <taxon>Orbiliales</taxon>
        <taxon>Orbiliaceae</taxon>
        <taxon>Orbilia</taxon>
    </lineage>
</organism>
<feature type="region of interest" description="Disordered" evidence="10">
    <location>
        <begin position="212"/>
        <end position="269"/>
    </location>
</feature>
<evidence type="ECO:0000313" key="11">
    <source>
        <dbReference type="EMBL" id="KAK6363370.1"/>
    </source>
</evidence>
<feature type="compositionally biased region" description="Basic and acidic residues" evidence="10">
    <location>
        <begin position="232"/>
        <end position="242"/>
    </location>
</feature>
<evidence type="ECO:0000256" key="10">
    <source>
        <dbReference type="SAM" id="MobiDB-lite"/>
    </source>
</evidence>
<dbReference type="PANTHER" id="PTHR33911:SF1">
    <property type="entry name" value="RRNA-PROCESSING PROTEIN EFG1"/>
    <property type="match status" value="1"/>
</dbReference>
<comment type="caution">
    <text evidence="11">The sequence shown here is derived from an EMBL/GenBank/DDBJ whole genome shotgun (WGS) entry which is preliminary data.</text>
</comment>
<protein>
    <recommendedName>
        <fullName evidence="4">rRNA-processing protein EFG1</fullName>
    </recommendedName>
    <alternativeName>
        <fullName evidence="5">rRNA-processing protein efg1</fullName>
    </alternativeName>
</protein>
<evidence type="ECO:0000256" key="4">
    <source>
        <dbReference type="ARBA" id="ARBA00018689"/>
    </source>
</evidence>
<evidence type="ECO:0000256" key="5">
    <source>
        <dbReference type="ARBA" id="ARBA00019827"/>
    </source>
</evidence>
<proteinExistence type="inferred from homology"/>
<feature type="compositionally biased region" description="Polar residues" evidence="10">
    <location>
        <begin position="1"/>
        <end position="19"/>
    </location>
</feature>
<evidence type="ECO:0000256" key="2">
    <source>
        <dbReference type="ARBA" id="ARBA00004604"/>
    </source>
</evidence>
<comment type="similarity">
    <text evidence="3">Belongs to the EFG1 family.</text>
</comment>
<feature type="compositionally biased region" description="Basic residues" evidence="10">
    <location>
        <begin position="22"/>
        <end position="34"/>
    </location>
</feature>
<evidence type="ECO:0000256" key="7">
    <source>
        <dbReference type="ARBA" id="ARBA00023054"/>
    </source>
</evidence>
<accession>A0AAV9VQF2</accession>
<keyword evidence="7 9" id="KW-0175">Coiled coil</keyword>
<reference evidence="11 12" key="1">
    <citation type="submission" date="2019-10" db="EMBL/GenBank/DDBJ databases">
        <authorList>
            <person name="Palmer J.M."/>
        </authorList>
    </citation>
    <scope>NUCLEOTIDE SEQUENCE [LARGE SCALE GENOMIC DNA]</scope>
    <source>
        <strain evidence="11 12">TWF730</strain>
    </source>
</reference>
<sequence>MSSTTTPTTQIHPSRLSQIPKSKSKSKPHKKRPSKPQPASTTLTRAQLRKKIRDLTRLLNPSSATSKLPATTRADHERALSAYKHELHLQQTSSKRHTLEKRYHKVRFFERRKATRALSRLSRELAALSSSDNNDEKDEKDQLLAKIHTAEIDLNYIMHYPPLEKYISLYKSGDDKDTNQKRERIRLDIEKRMAEGTLEKGDALVEANAADGFGGGVDGKKKNNKQSNGNNDNDRRKGDKRNNNSRSIPAEEDNDEDDGEGSDGGFFEL</sequence>